<evidence type="ECO:0000313" key="8">
    <source>
        <dbReference type="Proteomes" id="UP001196413"/>
    </source>
</evidence>
<dbReference type="GO" id="GO:0045944">
    <property type="term" value="P:positive regulation of transcription by RNA polymerase II"/>
    <property type="evidence" value="ECO:0007669"/>
    <property type="project" value="TreeGrafter"/>
</dbReference>
<feature type="region of interest" description="Disordered" evidence="5">
    <location>
        <begin position="227"/>
        <end position="247"/>
    </location>
</feature>
<dbReference type="PANTHER" id="PTHR24403">
    <property type="entry name" value="ZINC FINGER PROTEIN"/>
    <property type="match status" value="1"/>
</dbReference>
<dbReference type="SUPFAM" id="SSF57667">
    <property type="entry name" value="beta-beta-alpha zinc fingers"/>
    <property type="match status" value="1"/>
</dbReference>
<keyword evidence="1" id="KW-0479">Metal-binding</keyword>
<dbReference type="SMART" id="SM00355">
    <property type="entry name" value="ZnF_C2H2"/>
    <property type="match status" value="6"/>
</dbReference>
<dbReference type="Gene3D" id="3.30.160.60">
    <property type="entry name" value="Classic Zinc Finger"/>
    <property type="match status" value="2"/>
</dbReference>
<sequence length="394" mass="44349">MIVHSEPSSVVDTGAAPSPSPSADLRPKSRGSEKSVSPDAQETPTLHESDQSFQDTLSSSATEVITCESGGEVKNLLTIKSDYEDALRPTKEILPILKSDRKAQDRYLCPDCPFMDTDELIFDLHREMHGGRTRPFACNLCNYSCFAPEALHWHLSLHLPVLLPVGAASQRKRGLGRRGFQPSDPIPFGAKHFACTQCSFRTVSETTFVQHRQQHAQHIQQRLVTQMKRAASQQEEDSKRSSKVKRVAKKSDKNHACIQCTFRCDTTVAYLRHLEMHSQNAFFKCRICNYSANTKNIVDYHEQNHHLGQSLTELRKSAILAPDIVQLDVTASSEERSRLGGQDLRCRRCHFSTLDLSAYTKHWEQNHNDTPEDRKVAGELRMNLVPPSSILTTA</sequence>
<feature type="domain" description="C2H2-type" evidence="6">
    <location>
        <begin position="138"/>
        <end position="158"/>
    </location>
</feature>
<evidence type="ECO:0000256" key="3">
    <source>
        <dbReference type="ARBA" id="ARBA00022771"/>
    </source>
</evidence>
<feature type="region of interest" description="Disordered" evidence="5">
    <location>
        <begin position="1"/>
        <end position="55"/>
    </location>
</feature>
<dbReference type="PANTHER" id="PTHR24403:SF67">
    <property type="entry name" value="FI01116P-RELATED"/>
    <property type="match status" value="1"/>
</dbReference>
<name>A0AAD5N6D6_PARTN</name>
<accession>A0AAD5N6D6</accession>
<keyword evidence="3" id="KW-0863">Zinc-finger</keyword>
<dbReference type="Proteomes" id="UP001196413">
    <property type="component" value="Unassembled WGS sequence"/>
</dbReference>
<gene>
    <name evidence="7" type="primary">SPR-4_2</name>
    <name evidence="7" type="ORF">KIN20_017424</name>
</gene>
<keyword evidence="4" id="KW-0862">Zinc</keyword>
<proteinExistence type="predicted"/>
<evidence type="ECO:0000259" key="6">
    <source>
        <dbReference type="PROSITE" id="PS00028"/>
    </source>
</evidence>
<evidence type="ECO:0000256" key="2">
    <source>
        <dbReference type="ARBA" id="ARBA00022737"/>
    </source>
</evidence>
<dbReference type="InterPro" id="IPR013087">
    <property type="entry name" value="Znf_C2H2_type"/>
</dbReference>
<organism evidence="7 8">
    <name type="scientific">Parelaphostrongylus tenuis</name>
    <name type="common">Meningeal worm</name>
    <dbReference type="NCBI Taxonomy" id="148309"/>
    <lineage>
        <taxon>Eukaryota</taxon>
        <taxon>Metazoa</taxon>
        <taxon>Ecdysozoa</taxon>
        <taxon>Nematoda</taxon>
        <taxon>Chromadorea</taxon>
        <taxon>Rhabditida</taxon>
        <taxon>Rhabditina</taxon>
        <taxon>Rhabditomorpha</taxon>
        <taxon>Strongyloidea</taxon>
        <taxon>Metastrongylidae</taxon>
        <taxon>Parelaphostrongylus</taxon>
    </lineage>
</organism>
<dbReference type="PROSITE" id="PS00028">
    <property type="entry name" value="ZINC_FINGER_C2H2_1"/>
    <property type="match status" value="1"/>
</dbReference>
<dbReference type="InterPro" id="IPR036236">
    <property type="entry name" value="Znf_C2H2_sf"/>
</dbReference>
<evidence type="ECO:0000256" key="1">
    <source>
        <dbReference type="ARBA" id="ARBA00022723"/>
    </source>
</evidence>
<dbReference type="InterPro" id="IPR050688">
    <property type="entry name" value="Zinc_finger/UBP_domain"/>
</dbReference>
<evidence type="ECO:0000256" key="4">
    <source>
        <dbReference type="ARBA" id="ARBA00022833"/>
    </source>
</evidence>
<evidence type="ECO:0000256" key="5">
    <source>
        <dbReference type="SAM" id="MobiDB-lite"/>
    </source>
</evidence>
<evidence type="ECO:0000313" key="7">
    <source>
        <dbReference type="EMBL" id="KAJ1358874.1"/>
    </source>
</evidence>
<comment type="caution">
    <text evidence="7">The sequence shown here is derived from an EMBL/GenBank/DDBJ whole genome shotgun (WGS) entry which is preliminary data.</text>
</comment>
<feature type="compositionally biased region" description="Polar residues" evidence="5">
    <location>
        <begin position="34"/>
        <end position="44"/>
    </location>
</feature>
<feature type="compositionally biased region" description="Polar residues" evidence="5">
    <location>
        <begin position="1"/>
        <end position="11"/>
    </location>
</feature>
<reference evidence="7" key="1">
    <citation type="submission" date="2021-06" db="EMBL/GenBank/DDBJ databases">
        <title>Parelaphostrongylus tenuis whole genome reference sequence.</title>
        <authorList>
            <person name="Garwood T.J."/>
            <person name="Larsen P.A."/>
            <person name="Fountain-Jones N.M."/>
            <person name="Garbe J.R."/>
            <person name="Macchietto M.G."/>
            <person name="Kania S.A."/>
            <person name="Gerhold R.W."/>
            <person name="Richards J.E."/>
            <person name="Wolf T.M."/>
        </authorList>
    </citation>
    <scope>NUCLEOTIDE SEQUENCE</scope>
    <source>
        <strain evidence="7">MNPRO001-30</strain>
        <tissue evidence="7">Meninges</tissue>
    </source>
</reference>
<dbReference type="GO" id="GO:0005634">
    <property type="term" value="C:nucleus"/>
    <property type="evidence" value="ECO:0007669"/>
    <property type="project" value="TreeGrafter"/>
</dbReference>
<dbReference type="EMBL" id="JAHQIW010003501">
    <property type="protein sequence ID" value="KAJ1358874.1"/>
    <property type="molecule type" value="Genomic_DNA"/>
</dbReference>
<dbReference type="GO" id="GO:0008270">
    <property type="term" value="F:zinc ion binding"/>
    <property type="evidence" value="ECO:0007669"/>
    <property type="project" value="UniProtKB-KW"/>
</dbReference>
<dbReference type="AlphaFoldDB" id="A0AAD5N6D6"/>
<protein>
    <submittedName>
        <fullName evidence="7">ZnF_C2H2</fullName>
    </submittedName>
</protein>
<keyword evidence="8" id="KW-1185">Reference proteome</keyword>
<keyword evidence="2" id="KW-0677">Repeat</keyword>